<evidence type="ECO:0000313" key="2">
    <source>
        <dbReference type="EMBL" id="AXI81072.1"/>
    </source>
</evidence>
<evidence type="ECO:0000313" key="3">
    <source>
        <dbReference type="Proteomes" id="UP000249340"/>
    </source>
</evidence>
<dbReference type="Proteomes" id="UP000249340">
    <property type="component" value="Chromosome"/>
</dbReference>
<dbReference type="EMBL" id="CP031264">
    <property type="protein sequence ID" value="AXI81072.1"/>
    <property type="molecule type" value="Genomic_DNA"/>
</dbReference>
<keyword evidence="3" id="KW-1185">Reference proteome</keyword>
<dbReference type="OrthoDB" id="4134439at2"/>
<evidence type="ECO:0000256" key="1">
    <source>
        <dbReference type="SAM" id="MobiDB-lite"/>
    </source>
</evidence>
<keyword evidence="2" id="KW-0808">Transferase</keyword>
<organism evidence="2 3">
    <name type="scientific">Peterkaempfera bronchialis</name>
    <dbReference type="NCBI Taxonomy" id="2126346"/>
    <lineage>
        <taxon>Bacteria</taxon>
        <taxon>Bacillati</taxon>
        <taxon>Actinomycetota</taxon>
        <taxon>Actinomycetes</taxon>
        <taxon>Kitasatosporales</taxon>
        <taxon>Streptomycetaceae</taxon>
        <taxon>Peterkaempfera</taxon>
    </lineage>
</organism>
<name>A0A345T517_9ACTN</name>
<dbReference type="Gene3D" id="3.40.50.150">
    <property type="entry name" value="Vaccinia Virus protein VP39"/>
    <property type="match status" value="1"/>
</dbReference>
<dbReference type="AlphaFoldDB" id="A0A345T517"/>
<gene>
    <name evidence="2" type="ORF">C7M71_001380</name>
</gene>
<dbReference type="InterPro" id="IPR006764">
    <property type="entry name" value="SAM_dep_MeTrfase_SAV2177_type"/>
</dbReference>
<dbReference type="SUPFAM" id="SSF53335">
    <property type="entry name" value="S-adenosyl-L-methionine-dependent methyltransferases"/>
    <property type="match status" value="1"/>
</dbReference>
<dbReference type="PIRSF" id="PIRSF017393">
    <property type="entry name" value="MTase_SAV2177"/>
    <property type="match status" value="1"/>
</dbReference>
<accession>A0A345T517</accession>
<dbReference type="InterPro" id="IPR029063">
    <property type="entry name" value="SAM-dependent_MTases_sf"/>
</dbReference>
<proteinExistence type="predicted"/>
<dbReference type="GO" id="GO:0032259">
    <property type="term" value="P:methylation"/>
    <property type="evidence" value="ECO:0007669"/>
    <property type="project" value="UniProtKB-KW"/>
</dbReference>
<reference evidence="3" key="1">
    <citation type="submission" date="2018-07" db="EMBL/GenBank/DDBJ databases">
        <title>Streptacidiphilus bronchialis DSM 106435 chromosome.</title>
        <authorList>
            <person name="Batra D."/>
            <person name="Gulvik C.A."/>
        </authorList>
    </citation>
    <scope>NUCLEOTIDE SEQUENCE [LARGE SCALE GENOMIC DNA]</scope>
    <source>
        <strain evidence="3">DSM 106435</strain>
    </source>
</reference>
<keyword evidence="2" id="KW-0489">Methyltransferase</keyword>
<dbReference type="GO" id="GO:0008168">
    <property type="term" value="F:methyltransferase activity"/>
    <property type="evidence" value="ECO:0007669"/>
    <property type="project" value="UniProtKB-KW"/>
</dbReference>
<feature type="region of interest" description="Disordered" evidence="1">
    <location>
        <begin position="269"/>
        <end position="289"/>
    </location>
</feature>
<sequence>MVITRRVGCLRRTSGGRVGTERRSNAADRLDPTIAHNARVWNYWLGGKDHYAADREAGDHVFRMFPDIVHVARADREFLGRAVRFLADEAGIRQFLDIGTGLPTAENTHEVAQRVAPESRIVYADNDALVLVHARALLTSSPQGATDYVDADIRDTDRLLEAAGRTLDFSRPVAIMLLGVLNFVLDTEEAQRVVRRLMDAVPSGSYLVLTHPTLELGGEGNVEAMQFWNQNAKPPITARSGAEVARFLDGLELLEPGLVSCARWRPDPADGSGTAPAQVAQYGAVARKP</sequence>
<dbReference type="KEGG" id="stri:C7M71_001380"/>
<dbReference type="Pfam" id="PF04672">
    <property type="entry name" value="Methyltransf_19"/>
    <property type="match status" value="1"/>
</dbReference>
<protein>
    <submittedName>
        <fullName evidence="2">SAM-dependent methyltransferase</fullName>
    </submittedName>
</protein>